<feature type="transmembrane region" description="Helical" evidence="8">
    <location>
        <begin position="62"/>
        <end position="79"/>
    </location>
</feature>
<reference evidence="9" key="1">
    <citation type="submission" date="2022-04" db="EMBL/GenBank/DDBJ databases">
        <title>Shinella lacus sp. nov., a novel member of the genus Shinella from water.</title>
        <authorList>
            <person name="Deng Y."/>
        </authorList>
    </citation>
    <scope>NUCLEOTIDE SEQUENCE</scope>
    <source>
        <strain evidence="9">JCM 31239</strain>
    </source>
</reference>
<keyword evidence="3" id="KW-1003">Cell membrane</keyword>
<keyword evidence="5 8" id="KW-0812">Transmembrane</keyword>
<feature type="transmembrane region" description="Helical" evidence="8">
    <location>
        <begin position="9"/>
        <end position="30"/>
    </location>
</feature>
<feature type="transmembrane region" description="Helical" evidence="8">
    <location>
        <begin position="267"/>
        <end position="284"/>
    </location>
</feature>
<feature type="transmembrane region" description="Helical" evidence="8">
    <location>
        <begin position="115"/>
        <end position="137"/>
    </location>
</feature>
<keyword evidence="4" id="KW-0997">Cell inner membrane</keyword>
<gene>
    <name evidence="9" type="ORF">GB928_019040</name>
</gene>
<evidence type="ECO:0000256" key="7">
    <source>
        <dbReference type="ARBA" id="ARBA00023136"/>
    </source>
</evidence>
<feature type="transmembrane region" description="Helical" evidence="8">
    <location>
        <begin position="157"/>
        <end position="178"/>
    </location>
</feature>
<feature type="transmembrane region" description="Helical" evidence="8">
    <location>
        <begin position="36"/>
        <end position="55"/>
    </location>
</feature>
<evidence type="ECO:0000256" key="4">
    <source>
        <dbReference type="ARBA" id="ARBA00022519"/>
    </source>
</evidence>
<name>A0ABT8XJE0_9HYPH</name>
<sequence>MRHLNQEKIVLLLTALLFVVFSLTLNNFLAGDNILSLMRSVAVLGILGLGMLVVVLGRGIDLSLVAVMAISVAWSMQLIHEGLPVSVALTIGLLFALGIALCTGILVAYAEIPPLFATLAMATFVYGFGRAHLIVGTDVVYMPKTMGWVVSLGQGKLLGVPMPIVVAAGMALVVFLFLRFTKIGSFIYAIGDNLAASRISGIAVRPMLVLQYVLSGGIAFVAGIITATSVEAMNTRIVNSNMIYDVILVVVLGGVGLSGGRGNVRNVIVGTLLIGVLMNGMTIMDVQYTVQNVIKSLILLLAIVVDSIVNPRDEQTGQQGDI</sequence>
<evidence type="ECO:0000256" key="5">
    <source>
        <dbReference type="ARBA" id="ARBA00022692"/>
    </source>
</evidence>
<accession>A0ABT8XJE0</accession>
<feature type="transmembrane region" description="Helical" evidence="8">
    <location>
        <begin position="85"/>
        <end position="108"/>
    </location>
</feature>
<evidence type="ECO:0000256" key="3">
    <source>
        <dbReference type="ARBA" id="ARBA00022475"/>
    </source>
</evidence>
<keyword evidence="10" id="KW-1185">Reference proteome</keyword>
<dbReference type="RefSeq" id="WP_244763144.1">
    <property type="nucleotide sequence ID" value="NZ_JALJCJ010000006.1"/>
</dbReference>
<evidence type="ECO:0000256" key="1">
    <source>
        <dbReference type="ARBA" id="ARBA00004651"/>
    </source>
</evidence>
<feature type="transmembrane region" description="Helical" evidence="8">
    <location>
        <begin position="242"/>
        <end position="260"/>
    </location>
</feature>
<dbReference type="EMBL" id="WHSC02000008">
    <property type="protein sequence ID" value="MDO6123290.1"/>
    <property type="molecule type" value="Genomic_DNA"/>
</dbReference>
<dbReference type="PANTHER" id="PTHR32196">
    <property type="entry name" value="ABC TRANSPORTER PERMEASE PROTEIN YPHD-RELATED-RELATED"/>
    <property type="match status" value="1"/>
</dbReference>
<evidence type="ECO:0000256" key="8">
    <source>
        <dbReference type="SAM" id="Phobius"/>
    </source>
</evidence>
<comment type="subcellular location">
    <subcellularLocation>
        <location evidence="1">Cell membrane</location>
        <topology evidence="1">Multi-pass membrane protein</topology>
    </subcellularLocation>
</comment>
<proteinExistence type="predicted"/>
<keyword evidence="6 8" id="KW-1133">Transmembrane helix</keyword>
<dbReference type="InterPro" id="IPR001851">
    <property type="entry name" value="ABC_transp_permease"/>
</dbReference>
<dbReference type="CDD" id="cd06579">
    <property type="entry name" value="TM_PBP1_transp_AraH_like"/>
    <property type="match status" value="1"/>
</dbReference>
<evidence type="ECO:0000313" key="9">
    <source>
        <dbReference type="EMBL" id="MDO6123290.1"/>
    </source>
</evidence>
<evidence type="ECO:0000256" key="6">
    <source>
        <dbReference type="ARBA" id="ARBA00022989"/>
    </source>
</evidence>
<keyword evidence="2" id="KW-0813">Transport</keyword>
<dbReference type="Proteomes" id="UP001177080">
    <property type="component" value="Unassembled WGS sequence"/>
</dbReference>
<dbReference type="Pfam" id="PF02653">
    <property type="entry name" value="BPD_transp_2"/>
    <property type="match status" value="1"/>
</dbReference>
<comment type="caution">
    <text evidence="9">The sequence shown here is derived from an EMBL/GenBank/DDBJ whole genome shotgun (WGS) entry which is preliminary data.</text>
</comment>
<organism evidence="9 10">
    <name type="scientific">Shinella curvata</name>
    <dbReference type="NCBI Taxonomy" id="1817964"/>
    <lineage>
        <taxon>Bacteria</taxon>
        <taxon>Pseudomonadati</taxon>
        <taxon>Pseudomonadota</taxon>
        <taxon>Alphaproteobacteria</taxon>
        <taxon>Hyphomicrobiales</taxon>
        <taxon>Rhizobiaceae</taxon>
        <taxon>Shinella</taxon>
    </lineage>
</organism>
<protein>
    <submittedName>
        <fullName evidence="9">ABC transporter permease</fullName>
    </submittedName>
</protein>
<keyword evidence="7 8" id="KW-0472">Membrane</keyword>
<dbReference type="PANTHER" id="PTHR32196:SF21">
    <property type="entry name" value="ABC TRANSPORTER PERMEASE PROTEIN YPHD-RELATED"/>
    <property type="match status" value="1"/>
</dbReference>
<evidence type="ECO:0000256" key="2">
    <source>
        <dbReference type="ARBA" id="ARBA00022448"/>
    </source>
</evidence>
<feature type="transmembrane region" description="Helical" evidence="8">
    <location>
        <begin position="208"/>
        <end position="230"/>
    </location>
</feature>
<evidence type="ECO:0000313" key="10">
    <source>
        <dbReference type="Proteomes" id="UP001177080"/>
    </source>
</evidence>